<name>A0AAI8YPT7_9PEZI</name>
<organism evidence="2 3">
    <name type="scientific">Anthostomella pinea</name>
    <dbReference type="NCBI Taxonomy" id="933095"/>
    <lineage>
        <taxon>Eukaryota</taxon>
        <taxon>Fungi</taxon>
        <taxon>Dikarya</taxon>
        <taxon>Ascomycota</taxon>
        <taxon>Pezizomycotina</taxon>
        <taxon>Sordariomycetes</taxon>
        <taxon>Xylariomycetidae</taxon>
        <taxon>Xylariales</taxon>
        <taxon>Xylariaceae</taxon>
        <taxon>Anthostomella</taxon>
    </lineage>
</organism>
<comment type="caution">
    <text evidence="2">The sequence shown here is derived from an EMBL/GenBank/DDBJ whole genome shotgun (WGS) entry which is preliminary data.</text>
</comment>
<dbReference type="EMBL" id="CAUWAG010000020">
    <property type="protein sequence ID" value="CAJ2512754.1"/>
    <property type="molecule type" value="Genomic_DNA"/>
</dbReference>
<gene>
    <name evidence="2" type="ORF">KHLLAP_LOCUS13222</name>
</gene>
<protein>
    <submittedName>
        <fullName evidence="2">Uu.00g008730.m01.CDS01</fullName>
    </submittedName>
</protein>
<keyword evidence="1" id="KW-0732">Signal</keyword>
<evidence type="ECO:0000313" key="3">
    <source>
        <dbReference type="Proteomes" id="UP001295740"/>
    </source>
</evidence>
<accession>A0AAI8YPT7</accession>
<feature type="signal peptide" evidence="1">
    <location>
        <begin position="1"/>
        <end position="18"/>
    </location>
</feature>
<feature type="chain" id="PRO_5042620071" evidence="1">
    <location>
        <begin position="19"/>
        <end position="129"/>
    </location>
</feature>
<evidence type="ECO:0000256" key="1">
    <source>
        <dbReference type="SAM" id="SignalP"/>
    </source>
</evidence>
<keyword evidence="3" id="KW-1185">Reference proteome</keyword>
<dbReference type="Proteomes" id="UP001295740">
    <property type="component" value="Unassembled WGS sequence"/>
</dbReference>
<proteinExistence type="predicted"/>
<reference evidence="2" key="1">
    <citation type="submission" date="2023-10" db="EMBL/GenBank/DDBJ databases">
        <authorList>
            <person name="Hackl T."/>
        </authorList>
    </citation>
    <scope>NUCLEOTIDE SEQUENCE</scope>
</reference>
<dbReference type="AlphaFoldDB" id="A0AAI8YPT7"/>
<evidence type="ECO:0000313" key="2">
    <source>
        <dbReference type="EMBL" id="CAJ2512754.1"/>
    </source>
</evidence>
<sequence length="129" mass="12906">MRYHKTALLGLAAPTALASPTLAPSVSVTQGSSTGSQPTVTASLPPVGVELASLQNLAGGEYTVTLVNLHTVGLTTKHGTNPGKPTAIWAHNEAPTLARNSIAVFALPTGWGGGVSLAEEGSVINGGLL</sequence>